<sequence>MAMIDLMEALWDVLIENSLVRWFFIGLLIGLVLVGWMIWNGSDMGAADALMGIVASGVLVLGLRLLLWFARG</sequence>
<dbReference type="EMBL" id="JABFDB010000021">
    <property type="protein sequence ID" value="NYZ22837.1"/>
    <property type="molecule type" value="Genomic_DNA"/>
</dbReference>
<evidence type="ECO:0000256" key="1">
    <source>
        <dbReference type="SAM" id="Phobius"/>
    </source>
</evidence>
<keyword evidence="1" id="KW-1133">Transmembrane helix</keyword>
<feature type="transmembrane region" description="Helical" evidence="1">
    <location>
        <begin position="20"/>
        <end position="38"/>
    </location>
</feature>
<evidence type="ECO:0000313" key="3">
    <source>
        <dbReference type="Proteomes" id="UP000584642"/>
    </source>
</evidence>
<keyword evidence="1" id="KW-0472">Membrane</keyword>
<reference evidence="2 3" key="1">
    <citation type="submission" date="2020-05" db="EMBL/GenBank/DDBJ databases">
        <title>Azospirillum oleiclasticum sp. nov, a nitrogen-fixing and heavy crude oil-emulsifying bacterium isolated from the crude oil of Yumen Oilfield.</title>
        <authorList>
            <person name="Wu D."/>
            <person name="Cai M."/>
            <person name="Zhang X."/>
        </authorList>
    </citation>
    <scope>NUCLEOTIDE SEQUENCE [LARGE SCALE GENOMIC DNA]</scope>
    <source>
        <strain evidence="2 3">ROY-1-1-2</strain>
    </source>
</reference>
<organism evidence="2 3">
    <name type="scientific">Azospirillum oleiclasticum</name>
    <dbReference type="NCBI Taxonomy" id="2735135"/>
    <lineage>
        <taxon>Bacteria</taxon>
        <taxon>Pseudomonadati</taxon>
        <taxon>Pseudomonadota</taxon>
        <taxon>Alphaproteobacteria</taxon>
        <taxon>Rhodospirillales</taxon>
        <taxon>Azospirillaceae</taxon>
        <taxon>Azospirillum</taxon>
    </lineage>
</organism>
<name>A0ABX2TI43_9PROT</name>
<dbReference type="Proteomes" id="UP000584642">
    <property type="component" value="Unassembled WGS sequence"/>
</dbReference>
<protein>
    <submittedName>
        <fullName evidence="2">Uncharacterized protein</fullName>
    </submittedName>
</protein>
<keyword evidence="3" id="KW-1185">Reference proteome</keyword>
<feature type="transmembrane region" description="Helical" evidence="1">
    <location>
        <begin position="50"/>
        <end position="70"/>
    </location>
</feature>
<dbReference type="RefSeq" id="WP_180284593.1">
    <property type="nucleotide sequence ID" value="NZ_JABFDB010000021.1"/>
</dbReference>
<keyword evidence="1" id="KW-0812">Transmembrane</keyword>
<evidence type="ECO:0000313" key="2">
    <source>
        <dbReference type="EMBL" id="NYZ22837.1"/>
    </source>
</evidence>
<proteinExistence type="predicted"/>
<comment type="caution">
    <text evidence="2">The sequence shown here is derived from an EMBL/GenBank/DDBJ whole genome shotgun (WGS) entry which is preliminary data.</text>
</comment>
<accession>A0ABX2TI43</accession>
<gene>
    <name evidence="2" type="ORF">HND93_24265</name>
</gene>